<sequence length="271" mass="30888">MKRLLILKIIVASMLSFSASAYSEGVSPKYIQMNKAYRGWQGVAADKEKIYVTSDRDVDFSLSNTISVYGISGKYLSEKRRAYTGKDRKKRFMSFGDCFAAKGFLYATVYNFNSGPPEKERISRVVKYKLPDLRQVAQYDIGQGTAESLAIYKGSFWVVYHDRNEIRRYDSKFRFQAAYPLSAQFGGEGGYQGIFFKNDDLYGNLHGSNEYGKAYAQGLDHYRFDGCSFKFIERIKPPTYGSGQGVERFGTYIFWADRPGNKIIITNENAL</sequence>
<name>A0ABM9CE17_9BACL</name>
<dbReference type="RefSeq" id="WP_236335249.1">
    <property type="nucleotide sequence ID" value="NZ_CAKMMG010000005.1"/>
</dbReference>
<dbReference type="Proteomes" id="UP000838324">
    <property type="component" value="Unassembled WGS sequence"/>
</dbReference>
<dbReference type="EMBL" id="CAKMMG010000005">
    <property type="protein sequence ID" value="CAH1211291.1"/>
    <property type="molecule type" value="Genomic_DNA"/>
</dbReference>
<comment type="caution">
    <text evidence="2">The sequence shown here is derived from an EMBL/GenBank/DDBJ whole genome shotgun (WGS) entry which is preliminary data.</text>
</comment>
<feature type="signal peptide" evidence="1">
    <location>
        <begin position="1"/>
        <end position="21"/>
    </location>
</feature>
<reference evidence="2" key="1">
    <citation type="submission" date="2022-01" db="EMBL/GenBank/DDBJ databases">
        <authorList>
            <person name="Criscuolo A."/>
        </authorList>
    </citation>
    <scope>NUCLEOTIDE SEQUENCE</scope>
    <source>
        <strain evidence="2">CIP111892</strain>
    </source>
</reference>
<organism evidence="2 3">
    <name type="scientific">Paenibacillus auburnensis</name>
    <dbReference type="NCBI Taxonomy" id="2905649"/>
    <lineage>
        <taxon>Bacteria</taxon>
        <taxon>Bacillati</taxon>
        <taxon>Bacillota</taxon>
        <taxon>Bacilli</taxon>
        <taxon>Bacillales</taxon>
        <taxon>Paenibacillaceae</taxon>
        <taxon>Paenibacillus</taxon>
    </lineage>
</organism>
<protein>
    <submittedName>
        <fullName evidence="2">Uncharacterized protein</fullName>
    </submittedName>
</protein>
<keyword evidence="1" id="KW-0732">Signal</keyword>
<feature type="chain" id="PRO_5046214735" evidence="1">
    <location>
        <begin position="22"/>
        <end position="271"/>
    </location>
</feature>
<accession>A0ABM9CE17</accession>
<evidence type="ECO:0000313" key="3">
    <source>
        <dbReference type="Proteomes" id="UP000838324"/>
    </source>
</evidence>
<proteinExistence type="predicted"/>
<evidence type="ECO:0000313" key="2">
    <source>
        <dbReference type="EMBL" id="CAH1211291.1"/>
    </source>
</evidence>
<gene>
    <name evidence="2" type="ORF">PAECIP111892_03521</name>
</gene>
<evidence type="ECO:0000256" key="1">
    <source>
        <dbReference type="SAM" id="SignalP"/>
    </source>
</evidence>
<keyword evidence="3" id="KW-1185">Reference proteome</keyword>
<dbReference type="SUPFAM" id="SSF63825">
    <property type="entry name" value="YWTD domain"/>
    <property type="match status" value="1"/>
</dbReference>